<name>A0A316BP06_PSESE</name>
<evidence type="ECO:0000313" key="3">
    <source>
        <dbReference type="Proteomes" id="UP000245396"/>
    </source>
</evidence>
<dbReference type="EMBL" id="QGGG01000021">
    <property type="protein sequence ID" value="PWJ75249.1"/>
    <property type="molecule type" value="Genomic_DNA"/>
</dbReference>
<protein>
    <submittedName>
        <fullName evidence="2">Uncharacterized protein</fullName>
    </submittedName>
</protein>
<feature type="transmembrane region" description="Helical" evidence="1">
    <location>
        <begin position="112"/>
        <end position="134"/>
    </location>
</feature>
<comment type="caution">
    <text evidence="2">The sequence shown here is derived from an EMBL/GenBank/DDBJ whole genome shotgun (WGS) entry which is preliminary data.</text>
</comment>
<reference evidence="2 3" key="1">
    <citation type="submission" date="2018-05" db="EMBL/GenBank/DDBJ databases">
        <title>Genomic Encyclopedia of Type Strains, Phase IV (KMG-IV): sequencing the most valuable type-strain genomes for metagenomic binning, comparative biology and taxonomic classification.</title>
        <authorList>
            <person name="Goeker M."/>
        </authorList>
    </citation>
    <scope>NUCLEOTIDE SEQUENCE [LARGE SCALE GENOMIC DNA]</scope>
    <source>
        <strain evidence="2 3">DSM 6986</strain>
    </source>
</reference>
<sequence>MKDPSRETEPDEEQIYEEREAVAIFDDETSLNAAVDELMRAGIREEDLSLLADVKTLPPEGASGLEDRDFVVHADYVSPDSRTEGMAALVGVPLYVAGAGVAAVVATGGAALIPTIAVVAGSGLAAGAVGLVLARVFGHQHAKRVQQQIAKGGLLLWVRVLDDTRDAAVLDILRNSGGRDVHLHVVRRSWSAADIPMHEAQPDPLLKL</sequence>
<dbReference type="Proteomes" id="UP000245396">
    <property type="component" value="Unassembled WGS sequence"/>
</dbReference>
<keyword evidence="1" id="KW-0472">Membrane</keyword>
<dbReference type="AlphaFoldDB" id="A0A316BP06"/>
<dbReference type="OrthoDB" id="8443969at2"/>
<organism evidence="2 3">
    <name type="scientific">Pseudaminobacter salicylatoxidans</name>
    <dbReference type="NCBI Taxonomy" id="93369"/>
    <lineage>
        <taxon>Bacteria</taxon>
        <taxon>Pseudomonadati</taxon>
        <taxon>Pseudomonadota</taxon>
        <taxon>Alphaproteobacteria</taxon>
        <taxon>Hyphomicrobiales</taxon>
        <taxon>Phyllobacteriaceae</taxon>
        <taxon>Pseudaminobacter</taxon>
    </lineage>
</organism>
<keyword evidence="1" id="KW-1133">Transmembrane helix</keyword>
<proteinExistence type="predicted"/>
<dbReference type="RefSeq" id="WP_019172029.1">
    <property type="nucleotide sequence ID" value="NZ_QGGG01000021.1"/>
</dbReference>
<feature type="transmembrane region" description="Helical" evidence="1">
    <location>
        <begin position="86"/>
        <end position="106"/>
    </location>
</feature>
<keyword evidence="3" id="KW-1185">Reference proteome</keyword>
<accession>A0A316BP06</accession>
<evidence type="ECO:0000256" key="1">
    <source>
        <dbReference type="SAM" id="Phobius"/>
    </source>
</evidence>
<keyword evidence="1" id="KW-0812">Transmembrane</keyword>
<evidence type="ECO:0000313" key="2">
    <source>
        <dbReference type="EMBL" id="PWJ75249.1"/>
    </source>
</evidence>
<gene>
    <name evidence="2" type="ORF">C7441_12131</name>
</gene>
<dbReference type="STRING" id="1192868.GCA_000304395_02450"/>